<dbReference type="SMART" id="SM01114">
    <property type="entry name" value="CXC"/>
    <property type="match status" value="2"/>
</dbReference>
<dbReference type="InterPro" id="IPR033467">
    <property type="entry name" value="Tesmin/TSO1-like_CXC"/>
</dbReference>
<organism evidence="5 6">
    <name type="scientific">Paramecium primaurelia</name>
    <dbReference type="NCBI Taxonomy" id="5886"/>
    <lineage>
        <taxon>Eukaryota</taxon>
        <taxon>Sar</taxon>
        <taxon>Alveolata</taxon>
        <taxon>Ciliophora</taxon>
        <taxon>Intramacronucleata</taxon>
        <taxon>Oligohymenophorea</taxon>
        <taxon>Peniculida</taxon>
        <taxon>Parameciidae</taxon>
        <taxon>Paramecium</taxon>
    </lineage>
</organism>
<dbReference type="InterPro" id="IPR028307">
    <property type="entry name" value="Lin-54_fam"/>
</dbReference>
<reference evidence="5" key="1">
    <citation type="submission" date="2021-01" db="EMBL/GenBank/DDBJ databases">
        <authorList>
            <consortium name="Genoscope - CEA"/>
            <person name="William W."/>
        </authorList>
    </citation>
    <scope>NUCLEOTIDE SEQUENCE</scope>
</reference>
<dbReference type="PROSITE" id="PS51634">
    <property type="entry name" value="CRC"/>
    <property type="match status" value="1"/>
</dbReference>
<evidence type="ECO:0000256" key="3">
    <source>
        <dbReference type="ARBA" id="ARBA00023242"/>
    </source>
</evidence>
<dbReference type="Proteomes" id="UP000688137">
    <property type="component" value="Unassembled WGS sequence"/>
</dbReference>
<dbReference type="EMBL" id="CAJJDM010000008">
    <property type="protein sequence ID" value="CAD8047182.1"/>
    <property type="molecule type" value="Genomic_DNA"/>
</dbReference>
<dbReference type="OMA" id="AHKTRNK"/>
<evidence type="ECO:0000259" key="4">
    <source>
        <dbReference type="PROSITE" id="PS51634"/>
    </source>
</evidence>
<sequence length="317" mass="37017">MNTRASKKQSLPLHIPPGMKHKILFYLYFKLFIYYLETRTKQEELIGEPVITKVNIDNEESNNKITSLNFRYNQGIKKLQITKTYPNEKSGFKAHKTRNKPIVLNLLNCLKQGVDGKLYDVMDVNTYIQFMNDQQQSQNIPKSLKCKCNKSMCLKQYCDCFANGNMCTTQCQCQGCHNTEEYLEERDEAINKLKMQNQSIEKEVPIGISCKCKKSKCLKRYCDCFQNNQKCNETCQCFNCSNQLEKVEQGDQRLMMNSISQFDENSRLAKSPIVYNRQGLFKRADSMNYSNSFGYSRRMLIQHEGPYFLKQDSQGFN</sequence>
<evidence type="ECO:0000313" key="5">
    <source>
        <dbReference type="EMBL" id="CAD8047182.1"/>
    </source>
</evidence>
<keyword evidence="3" id="KW-0539">Nucleus</keyword>
<protein>
    <recommendedName>
        <fullName evidence="4">CRC domain-containing protein</fullName>
    </recommendedName>
</protein>
<name>A0A8S1JWT0_PARPR</name>
<evidence type="ECO:0000256" key="2">
    <source>
        <dbReference type="ARBA" id="ARBA00007267"/>
    </source>
</evidence>
<comment type="similarity">
    <text evidence="2">Belongs to the lin-54 family.</text>
</comment>
<proteinExistence type="inferred from homology"/>
<comment type="caution">
    <text evidence="5">The sequence shown here is derived from an EMBL/GenBank/DDBJ whole genome shotgun (WGS) entry which is preliminary data.</text>
</comment>
<dbReference type="Pfam" id="PF03638">
    <property type="entry name" value="TCR"/>
    <property type="match status" value="2"/>
</dbReference>
<comment type="subcellular location">
    <subcellularLocation>
        <location evidence="1">Nucleus</location>
    </subcellularLocation>
</comment>
<evidence type="ECO:0000256" key="1">
    <source>
        <dbReference type="ARBA" id="ARBA00004123"/>
    </source>
</evidence>
<dbReference type="GO" id="GO:0006355">
    <property type="term" value="P:regulation of DNA-templated transcription"/>
    <property type="evidence" value="ECO:0007669"/>
    <property type="project" value="TreeGrafter"/>
</dbReference>
<evidence type="ECO:0000313" key="6">
    <source>
        <dbReference type="Proteomes" id="UP000688137"/>
    </source>
</evidence>
<dbReference type="AlphaFoldDB" id="A0A8S1JWT0"/>
<gene>
    <name evidence="5" type="ORF">PPRIM_AZ9-3.1.T0110300</name>
</gene>
<feature type="domain" description="CRC" evidence="4">
    <location>
        <begin position="142"/>
        <end position="245"/>
    </location>
</feature>
<dbReference type="PANTHER" id="PTHR12446:SF34">
    <property type="entry name" value="PROTEIN LIN-54 HOMOLOG"/>
    <property type="match status" value="1"/>
</dbReference>
<dbReference type="PANTHER" id="PTHR12446">
    <property type="entry name" value="TESMIN/TSO1-RELATED"/>
    <property type="match status" value="1"/>
</dbReference>
<dbReference type="InterPro" id="IPR005172">
    <property type="entry name" value="CRC"/>
</dbReference>
<keyword evidence="6" id="KW-1185">Reference proteome</keyword>
<accession>A0A8S1JWT0</accession>
<dbReference type="GO" id="GO:0005634">
    <property type="term" value="C:nucleus"/>
    <property type="evidence" value="ECO:0007669"/>
    <property type="project" value="UniProtKB-SubCell"/>
</dbReference>